<protein>
    <recommendedName>
        <fullName evidence="4 24">Diacylglycerol kinase</fullName>
        <ecNumber evidence="3 24">2.7.1.107</ecNumber>
    </recommendedName>
</protein>
<comment type="cofactor">
    <cofactor evidence="23">
        <name>Mg(2+)</name>
        <dbReference type="ChEBI" id="CHEBI:18420"/>
    </cofactor>
    <text evidence="23">Mn(2+), Zn(2+), Cd(2+) and Co(2+) support activity to lesser extents.</text>
</comment>
<comment type="caution">
    <text evidence="24">Lacks conserved residue(s) required for the propagation of feature annotation.</text>
</comment>
<dbReference type="RefSeq" id="WP_071971779.1">
    <property type="nucleotide sequence ID" value="NZ_CP018076.1"/>
</dbReference>
<feature type="transmembrane region" description="Helical" evidence="24">
    <location>
        <begin position="108"/>
        <end position="129"/>
    </location>
</feature>
<feature type="binding site" evidence="21">
    <location>
        <position position="81"/>
    </location>
    <ligand>
        <name>substrate</name>
    </ligand>
</feature>
<evidence type="ECO:0000256" key="11">
    <source>
        <dbReference type="ARBA" id="ARBA00022741"/>
    </source>
</evidence>
<evidence type="ECO:0000256" key="21">
    <source>
        <dbReference type="PIRSR" id="PIRSR600829-2"/>
    </source>
</evidence>
<evidence type="ECO:0000256" key="14">
    <source>
        <dbReference type="ARBA" id="ARBA00022842"/>
    </source>
</evidence>
<evidence type="ECO:0000256" key="19">
    <source>
        <dbReference type="ARBA" id="ARBA00023264"/>
    </source>
</evidence>
<keyword evidence="16 24" id="KW-0443">Lipid metabolism</keyword>
<feature type="binding site" evidence="22">
    <location>
        <position position="29"/>
    </location>
    <ligand>
        <name>ATP</name>
        <dbReference type="ChEBI" id="CHEBI:30616"/>
    </ligand>
</feature>
<dbReference type="InterPro" id="IPR000829">
    <property type="entry name" value="DAGK"/>
</dbReference>
<dbReference type="GO" id="GO:0004143">
    <property type="term" value="F:ATP-dependent diacylglycerol kinase activity"/>
    <property type="evidence" value="ECO:0007669"/>
    <property type="project" value="UniProtKB-EC"/>
</dbReference>
<dbReference type="PROSITE" id="PS01069">
    <property type="entry name" value="DAGK_PROKAR"/>
    <property type="match status" value="1"/>
</dbReference>
<dbReference type="GO" id="GO:0006654">
    <property type="term" value="P:phosphatidic acid biosynthetic process"/>
    <property type="evidence" value="ECO:0007669"/>
    <property type="project" value="InterPro"/>
</dbReference>
<keyword evidence="14 23" id="KW-0460">Magnesium</keyword>
<evidence type="ECO:0000256" key="2">
    <source>
        <dbReference type="ARBA" id="ARBA00005967"/>
    </source>
</evidence>
<keyword evidence="19 24" id="KW-1208">Phospholipid metabolism</keyword>
<evidence type="ECO:0000256" key="17">
    <source>
        <dbReference type="ARBA" id="ARBA00023136"/>
    </source>
</evidence>
<dbReference type="AlphaFoldDB" id="A0A1J0WGK5"/>
<keyword evidence="17 24" id="KW-0472">Membrane</keyword>
<feature type="transmembrane region" description="Helical" evidence="24">
    <location>
        <begin position="68"/>
        <end position="87"/>
    </location>
</feature>
<evidence type="ECO:0000256" key="7">
    <source>
        <dbReference type="ARBA" id="ARBA00022519"/>
    </source>
</evidence>
<keyword evidence="18" id="KW-0594">Phospholipid biosynthesis</keyword>
<evidence type="ECO:0000256" key="4">
    <source>
        <dbReference type="ARBA" id="ARBA00017575"/>
    </source>
</evidence>
<dbReference type="KEGG" id="suam:BOO69_08475"/>
<evidence type="ECO:0000256" key="3">
    <source>
        <dbReference type="ARBA" id="ARBA00012133"/>
    </source>
</evidence>
<dbReference type="Gene3D" id="1.10.287.3610">
    <property type="match status" value="1"/>
</dbReference>
<accession>A0A1J0WGK5</accession>
<evidence type="ECO:0000256" key="9">
    <source>
        <dbReference type="ARBA" id="ARBA00022692"/>
    </source>
</evidence>
<dbReference type="Pfam" id="PF01219">
    <property type="entry name" value="DAGK_prokar"/>
    <property type="match status" value="1"/>
</dbReference>
<dbReference type="InterPro" id="IPR036945">
    <property type="entry name" value="DAGK_sf"/>
</dbReference>
<feature type="binding site" evidence="22">
    <location>
        <position position="88"/>
    </location>
    <ligand>
        <name>ATP</name>
        <dbReference type="ChEBI" id="CHEBI:30616"/>
    </ligand>
</feature>
<evidence type="ECO:0000256" key="18">
    <source>
        <dbReference type="ARBA" id="ARBA00023209"/>
    </source>
</evidence>
<keyword evidence="5" id="KW-1003">Cell membrane</keyword>
<keyword evidence="26" id="KW-1185">Reference proteome</keyword>
<dbReference type="EMBL" id="CP018076">
    <property type="protein sequence ID" value="APE43447.1"/>
    <property type="molecule type" value="Genomic_DNA"/>
</dbReference>
<sequence length="134" mass="14167">MTRPPFTSSPPVKPARVTGIAHVFAAAGYSLGGLRRLWQETAFRHIVLALLLGFGLLAFAGAEATDYAILLVLFFGLVAVEALNTAIECIVDHLSPDWAAFARDAKDLGSLATMCLLCANGVFLGAVMLRSFAG</sequence>
<keyword evidence="15 24" id="KW-1133">Transmembrane helix</keyword>
<dbReference type="GO" id="GO:0005886">
    <property type="term" value="C:plasma membrane"/>
    <property type="evidence" value="ECO:0007669"/>
    <property type="project" value="UniProtKB-SubCell"/>
</dbReference>
<dbReference type="OrthoDB" id="9796011at2"/>
<evidence type="ECO:0000256" key="24">
    <source>
        <dbReference type="RuleBase" id="RU363065"/>
    </source>
</evidence>
<dbReference type="PANTHER" id="PTHR34299">
    <property type="entry name" value="DIACYLGLYCEROL KINASE"/>
    <property type="match status" value="1"/>
</dbReference>
<reference evidence="25 26" key="1">
    <citation type="submission" date="2016-11" db="EMBL/GenBank/DDBJ databases">
        <title>Complete genome sequence of Sulfitobacter sp. AM1-D1, a toxic bacteria associated with marine dinoflagellate Alexandrium minutum in East China Sea.</title>
        <authorList>
            <person name="Yang Q."/>
            <person name="Zhang X."/>
            <person name="Tian X."/>
        </authorList>
    </citation>
    <scope>NUCLEOTIDE SEQUENCE [LARGE SCALE GENOMIC DNA]</scope>
    <source>
        <strain evidence="25 26">AM1-D1</strain>
    </source>
</reference>
<dbReference type="EC" id="2.7.1.107" evidence="3 24"/>
<keyword evidence="6" id="KW-0444">Lipid biosynthesis</keyword>
<keyword evidence="8 24" id="KW-0808">Transferase</keyword>
<keyword evidence="12 24" id="KW-0418">Kinase</keyword>
<feature type="binding site" evidence="21">
    <location>
        <position position="110"/>
    </location>
    <ligand>
        <name>substrate</name>
    </ligand>
</feature>
<dbReference type="STRING" id="1917485.BOO69_08475"/>
<name>A0A1J0WGK5_9RHOB</name>
<feature type="binding site" evidence="22">
    <location>
        <begin position="106"/>
        <end position="107"/>
    </location>
    <ligand>
        <name>ATP</name>
        <dbReference type="ChEBI" id="CHEBI:30616"/>
    </ligand>
</feature>
<evidence type="ECO:0000256" key="10">
    <source>
        <dbReference type="ARBA" id="ARBA00022723"/>
    </source>
</evidence>
<evidence type="ECO:0000256" key="15">
    <source>
        <dbReference type="ARBA" id="ARBA00022989"/>
    </source>
</evidence>
<proteinExistence type="inferred from homology"/>
<comment type="subcellular location">
    <subcellularLocation>
        <location evidence="1 24">Cell inner membrane</location>
        <topology evidence="1 24">Multi-pass membrane protein</topology>
    </subcellularLocation>
</comment>
<dbReference type="GO" id="GO:0046872">
    <property type="term" value="F:metal ion binding"/>
    <property type="evidence" value="ECO:0007669"/>
    <property type="project" value="UniProtKB-KW"/>
</dbReference>
<feature type="binding site" evidence="23">
    <location>
        <position position="40"/>
    </location>
    <ligand>
        <name>a divalent metal cation</name>
        <dbReference type="ChEBI" id="CHEBI:60240"/>
    </ligand>
</feature>
<dbReference type="PANTHER" id="PTHR34299:SF1">
    <property type="entry name" value="DIACYLGLYCEROL KINASE"/>
    <property type="match status" value="1"/>
</dbReference>
<feature type="transmembrane region" description="Helical" evidence="24">
    <location>
        <begin position="45"/>
        <end position="62"/>
    </location>
</feature>
<organism evidence="25 26">
    <name type="scientific">Sulfitobacter alexandrii</name>
    <dbReference type="NCBI Taxonomy" id="1917485"/>
    <lineage>
        <taxon>Bacteria</taxon>
        <taxon>Pseudomonadati</taxon>
        <taxon>Pseudomonadota</taxon>
        <taxon>Alphaproteobacteria</taxon>
        <taxon>Rhodobacterales</taxon>
        <taxon>Roseobacteraceae</taxon>
        <taxon>Sulfitobacter</taxon>
    </lineage>
</organism>
<evidence type="ECO:0000256" key="12">
    <source>
        <dbReference type="ARBA" id="ARBA00022777"/>
    </source>
</evidence>
<evidence type="ECO:0000313" key="26">
    <source>
        <dbReference type="Proteomes" id="UP000181897"/>
    </source>
</evidence>
<keyword evidence="7 24" id="KW-0997">Cell inner membrane</keyword>
<dbReference type="InterPro" id="IPR033718">
    <property type="entry name" value="DAGK_prok"/>
</dbReference>
<evidence type="ECO:0000256" key="13">
    <source>
        <dbReference type="ARBA" id="ARBA00022840"/>
    </source>
</evidence>
<gene>
    <name evidence="25" type="ORF">BOO69_08475</name>
</gene>
<comment type="function">
    <text evidence="24">Catalyzes the ATP-dependent phosphorylation of sn-l,2-diacylglycerol (DAG) to phosphatidic acid. Involved in the recycling of diacylglycerol produced as a by-product during membrane-derived oligosaccharide (MDO) biosynthesis.</text>
</comment>
<dbReference type="Proteomes" id="UP000181897">
    <property type="component" value="Chromosome"/>
</dbReference>
<keyword evidence="11 22" id="KW-0547">Nucleotide-binding</keyword>
<feature type="active site" description="Proton acceptor" evidence="20">
    <location>
        <position position="81"/>
    </location>
</feature>
<evidence type="ECO:0000256" key="23">
    <source>
        <dbReference type="PIRSR" id="PIRSR600829-4"/>
    </source>
</evidence>
<evidence type="ECO:0000256" key="8">
    <source>
        <dbReference type="ARBA" id="ARBA00022679"/>
    </source>
</evidence>
<evidence type="ECO:0000313" key="25">
    <source>
        <dbReference type="EMBL" id="APE43447.1"/>
    </source>
</evidence>
<dbReference type="GO" id="GO:0005524">
    <property type="term" value="F:ATP binding"/>
    <property type="evidence" value="ECO:0007669"/>
    <property type="project" value="UniProtKB-KW"/>
</dbReference>
<feature type="binding site" evidence="23">
    <location>
        <position position="88"/>
    </location>
    <ligand>
        <name>a divalent metal cation</name>
        <dbReference type="ChEBI" id="CHEBI:60240"/>
    </ligand>
</feature>
<keyword evidence="9 24" id="KW-0812">Transmembrane</keyword>
<evidence type="ECO:0000256" key="6">
    <source>
        <dbReference type="ARBA" id="ARBA00022516"/>
    </source>
</evidence>
<evidence type="ECO:0000256" key="20">
    <source>
        <dbReference type="PIRSR" id="PIRSR600829-1"/>
    </source>
</evidence>
<comment type="catalytic activity">
    <reaction evidence="24">
        <text>a 1,2-diacyl-sn-glycerol + ATP = a 1,2-diacyl-sn-glycero-3-phosphate + ADP + H(+)</text>
        <dbReference type="Rhea" id="RHEA:10272"/>
        <dbReference type="ChEBI" id="CHEBI:15378"/>
        <dbReference type="ChEBI" id="CHEBI:17815"/>
        <dbReference type="ChEBI" id="CHEBI:30616"/>
        <dbReference type="ChEBI" id="CHEBI:58608"/>
        <dbReference type="ChEBI" id="CHEBI:456216"/>
        <dbReference type="EC" id="2.7.1.107"/>
    </reaction>
</comment>
<evidence type="ECO:0000256" key="16">
    <source>
        <dbReference type="ARBA" id="ARBA00023098"/>
    </source>
</evidence>
<evidence type="ECO:0000256" key="22">
    <source>
        <dbReference type="PIRSR" id="PIRSR600829-3"/>
    </source>
</evidence>
<evidence type="ECO:0000256" key="5">
    <source>
        <dbReference type="ARBA" id="ARBA00022475"/>
    </source>
</evidence>
<keyword evidence="10 23" id="KW-0479">Metal-binding</keyword>
<evidence type="ECO:0000256" key="1">
    <source>
        <dbReference type="ARBA" id="ARBA00004429"/>
    </source>
</evidence>
<comment type="similarity">
    <text evidence="2 24">Belongs to the bacterial diacylglycerol kinase family.</text>
</comment>
<feature type="binding site" evidence="22">
    <location>
        <position position="40"/>
    </location>
    <ligand>
        <name>ATP</name>
        <dbReference type="ChEBI" id="CHEBI:30616"/>
    </ligand>
</feature>
<keyword evidence="13 22" id="KW-0067">ATP-binding</keyword>
<feature type="transmembrane region" description="Helical" evidence="24">
    <location>
        <begin position="20"/>
        <end position="38"/>
    </location>
</feature>
<dbReference type="CDD" id="cd14264">
    <property type="entry name" value="DAGK_IM"/>
    <property type="match status" value="1"/>
</dbReference>